<evidence type="ECO:0000256" key="2">
    <source>
        <dbReference type="SAM" id="MobiDB-lite"/>
    </source>
</evidence>
<evidence type="ECO:0000313" key="3">
    <source>
        <dbReference type="EMBL" id="KAK6952000.1"/>
    </source>
</evidence>
<feature type="compositionally biased region" description="Low complexity" evidence="2">
    <location>
        <begin position="1"/>
        <end position="14"/>
    </location>
</feature>
<feature type="coiled-coil region" evidence="1">
    <location>
        <begin position="145"/>
        <end position="193"/>
    </location>
</feature>
<organism evidence="3 4">
    <name type="scientific">Daldinia eschscholtzii</name>
    <dbReference type="NCBI Taxonomy" id="292717"/>
    <lineage>
        <taxon>Eukaryota</taxon>
        <taxon>Fungi</taxon>
        <taxon>Dikarya</taxon>
        <taxon>Ascomycota</taxon>
        <taxon>Pezizomycotina</taxon>
        <taxon>Sordariomycetes</taxon>
        <taxon>Xylariomycetidae</taxon>
        <taxon>Xylariales</taxon>
        <taxon>Hypoxylaceae</taxon>
        <taxon>Daldinia</taxon>
    </lineage>
</organism>
<protein>
    <submittedName>
        <fullName evidence="3">Uncharacterized protein</fullName>
    </submittedName>
</protein>
<feature type="compositionally biased region" description="Low complexity" evidence="2">
    <location>
        <begin position="31"/>
        <end position="44"/>
    </location>
</feature>
<name>A0AAX6MH64_9PEZI</name>
<evidence type="ECO:0000256" key="1">
    <source>
        <dbReference type="SAM" id="Coils"/>
    </source>
</evidence>
<feature type="region of interest" description="Disordered" evidence="2">
    <location>
        <begin position="1"/>
        <end position="142"/>
    </location>
</feature>
<dbReference type="EMBL" id="JBANMG010000006">
    <property type="protein sequence ID" value="KAK6952000.1"/>
    <property type="molecule type" value="Genomic_DNA"/>
</dbReference>
<keyword evidence="4" id="KW-1185">Reference proteome</keyword>
<keyword evidence="1" id="KW-0175">Coiled coil</keyword>
<dbReference type="Proteomes" id="UP001369815">
    <property type="component" value="Unassembled WGS sequence"/>
</dbReference>
<evidence type="ECO:0000313" key="4">
    <source>
        <dbReference type="Proteomes" id="UP001369815"/>
    </source>
</evidence>
<sequence>MSSSSPTSVFSNTSATTPSDRPSATPSKLDSMTPSMPTTIMPSPESQDEIGNGGKKRKRSLKDNSSEDLQAAKKPKRAIKSFQSEPKTVNVKKRKRDQGDDAAEDYPTKKSNIVDKTFEPQGAVAPRNKRQRDQEVDPTEDTELVKKQKLTIEKLELQLSAVKDELELTKIDLQSAMKEAKSTKINLEFTKRELKYEILDRELAEKQLQDAAVQFIPMAEFEQRIHIRYQDLRDAIFHFVRENLVKVYDKDTIPEHIEKRVKEVSRTPARKLLRVSPYAQLLFEALIWDFLCTEFMENPFKLLGKGDDKIGLVLGEIQAGKYGGNIKRLSSWRAHTIQLFCDCATDDTRFKNQLLELLETFIVEGKKNDTKHDLEPALENILELATSIARDINRFAFRAEIMRKSHPDAGDVSQAYDDKWMRIDGSSLYEDNTVELVISPALVKYVRTYDSSVEQMMVLQKARVLHKDVVDCVDSDEYRGMKHESI</sequence>
<gene>
    <name evidence="3" type="ORF">Daesc_006526</name>
</gene>
<comment type="caution">
    <text evidence="3">The sequence shown here is derived from an EMBL/GenBank/DDBJ whole genome shotgun (WGS) entry which is preliminary data.</text>
</comment>
<accession>A0AAX6MH64</accession>
<feature type="compositionally biased region" description="Basic and acidic residues" evidence="2">
    <location>
        <begin position="106"/>
        <end position="118"/>
    </location>
</feature>
<reference evidence="3 4" key="1">
    <citation type="journal article" date="2024" name="Front Chem Biol">
        <title>Unveiling the potential of Daldinia eschscholtzii MFLUCC 19-0629 through bioactivity and bioinformatics studies for enhanced sustainable agriculture production.</title>
        <authorList>
            <person name="Brooks S."/>
            <person name="Weaver J.A."/>
            <person name="Klomchit A."/>
            <person name="Alharthi S.A."/>
            <person name="Onlamun T."/>
            <person name="Nurani R."/>
            <person name="Vong T.K."/>
            <person name="Alberti F."/>
            <person name="Greco C."/>
        </authorList>
    </citation>
    <scope>NUCLEOTIDE SEQUENCE [LARGE SCALE GENOMIC DNA]</scope>
    <source>
        <strain evidence="3">MFLUCC 19-0629</strain>
    </source>
</reference>
<dbReference type="AlphaFoldDB" id="A0AAX6MH64"/>
<feature type="compositionally biased region" description="Polar residues" evidence="2">
    <location>
        <begin position="15"/>
        <end position="30"/>
    </location>
</feature>
<proteinExistence type="predicted"/>